<dbReference type="PROSITE" id="PS50928">
    <property type="entry name" value="ABC_TM1"/>
    <property type="match status" value="1"/>
</dbReference>
<dbReference type="InterPro" id="IPR050809">
    <property type="entry name" value="UgpAE/MalFG_permease"/>
</dbReference>
<dbReference type="InterPro" id="IPR035906">
    <property type="entry name" value="MetI-like_sf"/>
</dbReference>
<feature type="transmembrane region" description="Helical" evidence="8">
    <location>
        <begin position="269"/>
        <end position="288"/>
    </location>
</feature>
<comment type="similarity">
    <text evidence="2 8">Belongs to the binding-protein-dependent transport system permease family.</text>
</comment>
<dbReference type="InterPro" id="IPR000515">
    <property type="entry name" value="MetI-like"/>
</dbReference>
<keyword evidence="6 8" id="KW-1133">Transmembrane helix</keyword>
<evidence type="ECO:0000256" key="7">
    <source>
        <dbReference type="ARBA" id="ARBA00023136"/>
    </source>
</evidence>
<feature type="transmembrane region" description="Helical" evidence="8">
    <location>
        <begin position="18"/>
        <end position="41"/>
    </location>
</feature>
<evidence type="ECO:0000256" key="2">
    <source>
        <dbReference type="ARBA" id="ARBA00009306"/>
    </source>
</evidence>
<organism evidence="10 11">
    <name type="scientific">Rhodovulum sulfidophilum</name>
    <name type="common">Rhodobacter sulfidophilus</name>
    <dbReference type="NCBI Taxonomy" id="35806"/>
    <lineage>
        <taxon>Bacteria</taxon>
        <taxon>Pseudomonadati</taxon>
        <taxon>Pseudomonadota</taxon>
        <taxon>Alphaproteobacteria</taxon>
        <taxon>Rhodobacterales</taxon>
        <taxon>Paracoccaceae</taxon>
        <taxon>Rhodovulum</taxon>
    </lineage>
</organism>
<proteinExistence type="inferred from homology"/>
<evidence type="ECO:0000313" key="10">
    <source>
        <dbReference type="EMBL" id="PZQ50045.1"/>
    </source>
</evidence>
<keyword evidence="5 8" id="KW-0812">Transmembrane</keyword>
<keyword evidence="3 8" id="KW-0813">Transport</keyword>
<evidence type="ECO:0000256" key="3">
    <source>
        <dbReference type="ARBA" id="ARBA00022448"/>
    </source>
</evidence>
<evidence type="ECO:0000256" key="5">
    <source>
        <dbReference type="ARBA" id="ARBA00022692"/>
    </source>
</evidence>
<dbReference type="GO" id="GO:0055085">
    <property type="term" value="P:transmembrane transport"/>
    <property type="evidence" value="ECO:0007669"/>
    <property type="project" value="InterPro"/>
</dbReference>
<evidence type="ECO:0000256" key="8">
    <source>
        <dbReference type="RuleBase" id="RU363032"/>
    </source>
</evidence>
<accession>A0A2W5NH21</accession>
<feature type="transmembrane region" description="Helical" evidence="8">
    <location>
        <begin position="109"/>
        <end position="133"/>
    </location>
</feature>
<dbReference type="EMBL" id="QFPW01000005">
    <property type="protein sequence ID" value="PZQ50045.1"/>
    <property type="molecule type" value="Genomic_DNA"/>
</dbReference>
<keyword evidence="4" id="KW-1003">Cell membrane</keyword>
<protein>
    <recommendedName>
        <fullName evidence="9">ABC transmembrane type-1 domain-containing protein</fullName>
    </recommendedName>
</protein>
<dbReference type="PANTHER" id="PTHR43227">
    <property type="entry name" value="BLL4140 PROTEIN"/>
    <property type="match status" value="1"/>
</dbReference>
<feature type="domain" description="ABC transmembrane type-1" evidence="9">
    <location>
        <begin position="74"/>
        <end position="287"/>
    </location>
</feature>
<dbReference type="Proteomes" id="UP000249185">
    <property type="component" value="Unassembled WGS sequence"/>
</dbReference>
<gene>
    <name evidence="10" type="ORF">DI556_08195</name>
</gene>
<evidence type="ECO:0000259" key="9">
    <source>
        <dbReference type="PROSITE" id="PS50928"/>
    </source>
</evidence>
<evidence type="ECO:0000256" key="4">
    <source>
        <dbReference type="ARBA" id="ARBA00022475"/>
    </source>
</evidence>
<feature type="transmembrane region" description="Helical" evidence="8">
    <location>
        <begin position="210"/>
        <end position="229"/>
    </location>
</feature>
<dbReference type="AlphaFoldDB" id="A0A2W5NH21"/>
<dbReference type="Pfam" id="PF00528">
    <property type="entry name" value="BPD_transp_1"/>
    <property type="match status" value="1"/>
</dbReference>
<comment type="caution">
    <text evidence="10">The sequence shown here is derived from an EMBL/GenBank/DDBJ whole genome shotgun (WGS) entry which is preliminary data.</text>
</comment>
<sequence>MTAYAISSRRRRNDVHGLLYVLPSVLLLAILLYGPAVAGFYQSLFRVGGPDRGSFVGLDVYFQVVREPGFGGMVLASAIFVVGGVICTVGLALLIAIYINGLDERTARLLQISVIIPWAISGVVGALLFRWFYMSDLGVYREMLRRLGFAATDPMASQAGAMAILILSAVWKKLGFAVILLLSGLKAIPKDYYDAARIDGARGFQTFREVTLPLLWGPILICSVVLGIADLNTVELPLIVTGGGPLDGTTTVALSIYQKAFSQYDLQRAITLAIITFVINIVLVSFYVRAVRGKQE</sequence>
<dbReference type="CDD" id="cd06261">
    <property type="entry name" value="TM_PBP2"/>
    <property type="match status" value="1"/>
</dbReference>
<reference evidence="10 11" key="1">
    <citation type="submission" date="2017-08" db="EMBL/GenBank/DDBJ databases">
        <title>Infants hospitalized years apart are colonized by the same room-sourced microbial strains.</title>
        <authorList>
            <person name="Brooks B."/>
            <person name="Olm M.R."/>
            <person name="Firek B.A."/>
            <person name="Baker R."/>
            <person name="Thomas B.C."/>
            <person name="Morowitz M.J."/>
            <person name="Banfield J.F."/>
        </authorList>
    </citation>
    <scope>NUCLEOTIDE SEQUENCE [LARGE SCALE GENOMIC DNA]</scope>
    <source>
        <strain evidence="10">S2_005_002_R2_34</strain>
    </source>
</reference>
<feature type="transmembrane region" description="Helical" evidence="8">
    <location>
        <begin position="70"/>
        <end position="97"/>
    </location>
</feature>
<dbReference type="GO" id="GO:0005886">
    <property type="term" value="C:plasma membrane"/>
    <property type="evidence" value="ECO:0007669"/>
    <property type="project" value="UniProtKB-SubCell"/>
</dbReference>
<dbReference type="SUPFAM" id="SSF161098">
    <property type="entry name" value="MetI-like"/>
    <property type="match status" value="1"/>
</dbReference>
<keyword evidence="7 8" id="KW-0472">Membrane</keyword>
<dbReference type="Gene3D" id="1.10.3720.10">
    <property type="entry name" value="MetI-like"/>
    <property type="match status" value="1"/>
</dbReference>
<dbReference type="PANTHER" id="PTHR43227:SF8">
    <property type="entry name" value="DIACETYLCHITOBIOSE UPTAKE SYSTEM PERMEASE PROTEIN DASB"/>
    <property type="match status" value="1"/>
</dbReference>
<name>A0A2W5NH21_RHOSU</name>
<evidence type="ECO:0000313" key="11">
    <source>
        <dbReference type="Proteomes" id="UP000249185"/>
    </source>
</evidence>
<evidence type="ECO:0000256" key="1">
    <source>
        <dbReference type="ARBA" id="ARBA00004651"/>
    </source>
</evidence>
<feature type="transmembrane region" description="Helical" evidence="8">
    <location>
        <begin position="159"/>
        <end position="182"/>
    </location>
</feature>
<comment type="subcellular location">
    <subcellularLocation>
        <location evidence="1 8">Cell membrane</location>
        <topology evidence="1 8">Multi-pass membrane protein</topology>
    </subcellularLocation>
</comment>
<evidence type="ECO:0000256" key="6">
    <source>
        <dbReference type="ARBA" id="ARBA00022989"/>
    </source>
</evidence>